<accession>A0ACC0ZD48</accession>
<comment type="caution">
    <text evidence="1">The sequence shown here is derived from an EMBL/GenBank/DDBJ whole genome shotgun (WGS) entry which is preliminary data.</text>
</comment>
<gene>
    <name evidence="1" type="ORF">Pint_15336</name>
</gene>
<sequence>MGSLVGLMYHLFRVKIITLLTEKRVHPDLFVREINEVDIYQFDPYDLPALSETKSDDQVWYFFCEPHYKYANSKRAHRATGGGNWKITGRGCDVKDKGRVIGKKRTLVFCRRGSTSKEIKTDWVMHEFYIEDSPYYEVYYFVRFLLLKNFVVCYIEKTKKNKSSVSTPDDGQPSHSLSSHYESRVTENSSSEVESQQTMSQHLISDSRKHITENSFLDVESPQLSSNNLSSDSLNCFPETSLVVGPQLEPQLLSSDELDHFYERIYSMINPQPPDEFDAVSGYNWLNHSSVSALQSPINQYQGSNSSYSNGISNDCNLGSYEFTGGLEDVVNSQRNVHNQYPCEVDVLTQSDIEAMVKELS</sequence>
<dbReference type="EMBL" id="CM047737">
    <property type="protein sequence ID" value="KAJ0049501.1"/>
    <property type="molecule type" value="Genomic_DNA"/>
</dbReference>
<protein>
    <submittedName>
        <fullName evidence="1">Uncharacterized protein</fullName>
    </submittedName>
</protein>
<keyword evidence="2" id="KW-1185">Reference proteome</keyword>
<proteinExistence type="predicted"/>
<dbReference type="Proteomes" id="UP001163603">
    <property type="component" value="Chromosome 2"/>
</dbReference>
<evidence type="ECO:0000313" key="1">
    <source>
        <dbReference type="EMBL" id="KAJ0049501.1"/>
    </source>
</evidence>
<name>A0ACC0ZD48_9ROSI</name>
<reference evidence="2" key="1">
    <citation type="journal article" date="2023" name="G3 (Bethesda)">
        <title>Genome assembly and association tests identify interacting loci associated with vigor, precocity, and sex in interspecific pistachio rootstocks.</title>
        <authorList>
            <person name="Palmer W."/>
            <person name="Jacygrad E."/>
            <person name="Sagayaradj S."/>
            <person name="Cavanaugh K."/>
            <person name="Han R."/>
            <person name="Bertier L."/>
            <person name="Beede B."/>
            <person name="Kafkas S."/>
            <person name="Golino D."/>
            <person name="Preece J."/>
            <person name="Michelmore R."/>
        </authorList>
    </citation>
    <scope>NUCLEOTIDE SEQUENCE [LARGE SCALE GENOMIC DNA]</scope>
</reference>
<organism evidence="1 2">
    <name type="scientific">Pistacia integerrima</name>
    <dbReference type="NCBI Taxonomy" id="434235"/>
    <lineage>
        <taxon>Eukaryota</taxon>
        <taxon>Viridiplantae</taxon>
        <taxon>Streptophyta</taxon>
        <taxon>Embryophyta</taxon>
        <taxon>Tracheophyta</taxon>
        <taxon>Spermatophyta</taxon>
        <taxon>Magnoliopsida</taxon>
        <taxon>eudicotyledons</taxon>
        <taxon>Gunneridae</taxon>
        <taxon>Pentapetalae</taxon>
        <taxon>rosids</taxon>
        <taxon>malvids</taxon>
        <taxon>Sapindales</taxon>
        <taxon>Anacardiaceae</taxon>
        <taxon>Pistacia</taxon>
    </lineage>
</organism>
<evidence type="ECO:0000313" key="2">
    <source>
        <dbReference type="Proteomes" id="UP001163603"/>
    </source>
</evidence>